<dbReference type="EMBL" id="JXJN01021856">
    <property type="status" value="NOT_ANNOTATED_CDS"/>
    <property type="molecule type" value="Genomic_DNA"/>
</dbReference>
<feature type="transmembrane region" description="Helical" evidence="1">
    <location>
        <begin position="170"/>
        <end position="187"/>
    </location>
</feature>
<accession>A0A1B0BWK2</accession>
<dbReference type="EMBL" id="JXJN01021855">
    <property type="status" value="NOT_ANNOTATED_CDS"/>
    <property type="molecule type" value="Genomic_DNA"/>
</dbReference>
<proteinExistence type="predicted"/>
<keyword evidence="1" id="KW-0812">Transmembrane</keyword>
<dbReference type="AlphaFoldDB" id="A0A1B0BWK2"/>
<dbReference type="Proteomes" id="UP000092460">
    <property type="component" value="Unassembled WGS sequence"/>
</dbReference>
<sequence length="270" mass="30500">MTLEEYSHKLYYKPSKSNSVDNALSRPPQEVSGTCSTFVTNSNLTEKCSNNAFKNQVVIKPGETQLFEFHSEIIESNCLSNSIHSKPSNCTLISNTHLITVQDILPCTLILNPFNGTVLMGRQLYNLTVQSRVENPLIEGTLTLELIKETHLNNNKTIALLNIESKLRDICYTLTLFTISIILCLLLKKLKKSPKVDIPKDINVDIPFPNFLLLGQRLRTTVSLKGEELTKISSSFSFQCFPFSGRTLITLLIHRFVHKITLLQFCLQIP</sequence>
<evidence type="ECO:0000313" key="3">
    <source>
        <dbReference type="Proteomes" id="UP000092460"/>
    </source>
</evidence>
<keyword evidence="1" id="KW-0472">Membrane</keyword>
<evidence type="ECO:0000256" key="1">
    <source>
        <dbReference type="SAM" id="Phobius"/>
    </source>
</evidence>
<keyword evidence="3" id="KW-1185">Reference proteome</keyword>
<protein>
    <submittedName>
        <fullName evidence="2">Uncharacterized protein</fullName>
    </submittedName>
</protein>
<evidence type="ECO:0000313" key="2">
    <source>
        <dbReference type="EnsemblMetazoa" id="GPPI042767-PA"/>
    </source>
</evidence>
<keyword evidence="1" id="KW-1133">Transmembrane helix</keyword>
<name>A0A1B0BWK2_9MUSC</name>
<organism evidence="2 3">
    <name type="scientific">Glossina palpalis gambiensis</name>
    <dbReference type="NCBI Taxonomy" id="67801"/>
    <lineage>
        <taxon>Eukaryota</taxon>
        <taxon>Metazoa</taxon>
        <taxon>Ecdysozoa</taxon>
        <taxon>Arthropoda</taxon>
        <taxon>Hexapoda</taxon>
        <taxon>Insecta</taxon>
        <taxon>Pterygota</taxon>
        <taxon>Neoptera</taxon>
        <taxon>Endopterygota</taxon>
        <taxon>Diptera</taxon>
        <taxon>Brachycera</taxon>
        <taxon>Muscomorpha</taxon>
        <taxon>Hippoboscoidea</taxon>
        <taxon>Glossinidae</taxon>
        <taxon>Glossina</taxon>
    </lineage>
</organism>
<reference evidence="2" key="2">
    <citation type="submission" date="2020-05" db="UniProtKB">
        <authorList>
            <consortium name="EnsemblMetazoa"/>
        </authorList>
    </citation>
    <scope>IDENTIFICATION</scope>
    <source>
        <strain evidence="2">IAEA</strain>
    </source>
</reference>
<dbReference type="VEuPathDB" id="VectorBase:GPPI042767"/>
<reference evidence="3" key="1">
    <citation type="submission" date="2015-01" db="EMBL/GenBank/DDBJ databases">
        <authorList>
            <person name="Aksoy S."/>
            <person name="Warren W."/>
            <person name="Wilson R.K."/>
        </authorList>
    </citation>
    <scope>NUCLEOTIDE SEQUENCE [LARGE SCALE GENOMIC DNA]</scope>
    <source>
        <strain evidence="3">IAEA</strain>
    </source>
</reference>
<dbReference type="EnsemblMetazoa" id="GPPI042767-RA">
    <property type="protein sequence ID" value="GPPI042767-PA"/>
    <property type="gene ID" value="GPPI042767"/>
</dbReference>